<reference evidence="1" key="1">
    <citation type="submission" date="2022-04" db="EMBL/GenBank/DDBJ databases">
        <title>Genome of the entomopathogenic fungus Entomophthora muscae.</title>
        <authorList>
            <person name="Elya C."/>
            <person name="Lovett B.R."/>
            <person name="Lee E."/>
            <person name="Macias A.M."/>
            <person name="Hajek A.E."/>
            <person name="De Bivort B.L."/>
            <person name="Kasson M.T."/>
            <person name="De Fine Licht H.H."/>
            <person name="Stajich J.E."/>
        </authorList>
    </citation>
    <scope>NUCLEOTIDE SEQUENCE</scope>
    <source>
        <strain evidence="1">Berkeley</strain>
    </source>
</reference>
<protein>
    <submittedName>
        <fullName evidence="1">Uncharacterized protein</fullName>
    </submittedName>
</protein>
<evidence type="ECO:0000313" key="1">
    <source>
        <dbReference type="EMBL" id="KAJ9078219.1"/>
    </source>
</evidence>
<proteinExistence type="predicted"/>
<evidence type="ECO:0000313" key="2">
    <source>
        <dbReference type="Proteomes" id="UP001165960"/>
    </source>
</evidence>
<name>A0ACC2TTX1_9FUNG</name>
<accession>A0ACC2TTX1</accession>
<comment type="caution">
    <text evidence="1">The sequence shown here is derived from an EMBL/GenBank/DDBJ whole genome shotgun (WGS) entry which is preliminary data.</text>
</comment>
<dbReference type="EMBL" id="QTSX02002158">
    <property type="protein sequence ID" value="KAJ9078219.1"/>
    <property type="molecule type" value="Genomic_DNA"/>
</dbReference>
<gene>
    <name evidence="1" type="ORF">DSO57_1009138</name>
</gene>
<dbReference type="Proteomes" id="UP001165960">
    <property type="component" value="Unassembled WGS sequence"/>
</dbReference>
<sequence>MIMVPIGSVITGINLGALAHQIGNLFPVKWVPDSLLEPILGFLLRSLEATPSSYLLYTALIKSLVVTLITVIVSLTIYHMVCLFMYIKTFVASKASAPQQVQNQTVVLNHILAVSPDNDKGNKILMILAFSQSLFETFPTQYQTNTVVNAAIHHVSIFPSLGYFKDKSLSFAFVL</sequence>
<organism evidence="1 2">
    <name type="scientific">Entomophthora muscae</name>
    <dbReference type="NCBI Taxonomy" id="34485"/>
    <lineage>
        <taxon>Eukaryota</taxon>
        <taxon>Fungi</taxon>
        <taxon>Fungi incertae sedis</taxon>
        <taxon>Zoopagomycota</taxon>
        <taxon>Entomophthoromycotina</taxon>
        <taxon>Entomophthoromycetes</taxon>
        <taxon>Entomophthorales</taxon>
        <taxon>Entomophthoraceae</taxon>
        <taxon>Entomophthora</taxon>
    </lineage>
</organism>
<keyword evidence="2" id="KW-1185">Reference proteome</keyword>